<keyword evidence="13" id="KW-0999">Mitochondrion inner membrane</keyword>
<dbReference type="PROSITE" id="PS00078">
    <property type="entry name" value="COX2"/>
    <property type="match status" value="1"/>
</dbReference>
<reference evidence="17" key="1">
    <citation type="journal article" date="2019" name="Plant Ecol Evol">
        <title>Haslea nusantara (Bacillariophyceae), a new blue diatom from the Java Sea, Indonesia: morphology, biometry and molecular characterization.</title>
        <authorList>
            <person name="Prasetiya F.S."/>
            <person name="Gastineau R."/>
            <person name="Poulin M."/>
            <person name="Lemieux C."/>
            <person name="Turmel M."/>
            <person name="Syakti A.D."/>
            <person name="Hardivillier Y."/>
            <person name="Widowati I."/>
            <person name="Risjani Y."/>
            <person name="Iskandar I."/>
            <person name="Subroto T."/>
            <person name="Falaise C."/>
            <person name="Arsad S."/>
            <person name="Safitri I."/>
            <person name="Mouget J.-L."/>
            <person name="Leignel V."/>
        </authorList>
    </citation>
    <scope>NUCLEOTIDE SEQUENCE</scope>
</reference>
<evidence type="ECO:0000256" key="6">
    <source>
        <dbReference type="ARBA" id="ARBA00022723"/>
    </source>
</evidence>
<dbReference type="PROSITE" id="PS50999">
    <property type="entry name" value="COX2_TM"/>
    <property type="match status" value="1"/>
</dbReference>
<evidence type="ECO:0000256" key="14">
    <source>
        <dbReference type="SAM" id="Phobius"/>
    </source>
</evidence>
<dbReference type="Gene3D" id="1.10.287.90">
    <property type="match status" value="1"/>
</dbReference>
<dbReference type="PRINTS" id="PR01166">
    <property type="entry name" value="CYCOXIDASEII"/>
</dbReference>
<dbReference type="Pfam" id="PF00116">
    <property type="entry name" value="COX2"/>
    <property type="match status" value="1"/>
</dbReference>
<keyword evidence="10 13" id="KW-0186">Copper</keyword>
<evidence type="ECO:0000256" key="10">
    <source>
        <dbReference type="ARBA" id="ARBA00023008"/>
    </source>
</evidence>
<comment type="cofactor">
    <cofactor evidence="13">
        <name>Cu cation</name>
        <dbReference type="ChEBI" id="CHEBI:23378"/>
    </cofactor>
    <text evidence="13">Binds a copper A center.</text>
</comment>
<dbReference type="InterPro" id="IPR011759">
    <property type="entry name" value="Cyt_c_oxidase_su2_TM_dom"/>
</dbReference>
<dbReference type="PROSITE" id="PS50857">
    <property type="entry name" value="COX2_CUA"/>
    <property type="match status" value="1"/>
</dbReference>
<keyword evidence="4 13" id="KW-0679">Respiratory chain</keyword>
<evidence type="ECO:0000256" key="5">
    <source>
        <dbReference type="ARBA" id="ARBA00022692"/>
    </source>
</evidence>
<keyword evidence="5 13" id="KW-0812">Transmembrane</keyword>
<dbReference type="GO" id="GO:0004129">
    <property type="term" value="F:cytochrome-c oxidase activity"/>
    <property type="evidence" value="ECO:0007669"/>
    <property type="project" value="UniProtKB-EC"/>
</dbReference>
<feature type="domain" description="Cytochrome oxidase subunit II copper A binding" evidence="15">
    <location>
        <begin position="108"/>
        <end position="249"/>
    </location>
</feature>
<evidence type="ECO:0000256" key="4">
    <source>
        <dbReference type="ARBA" id="ARBA00022660"/>
    </source>
</evidence>
<dbReference type="Gene3D" id="2.60.40.420">
    <property type="entry name" value="Cupredoxins - blue copper proteins"/>
    <property type="match status" value="1"/>
</dbReference>
<keyword evidence="7" id="KW-1278">Translocase</keyword>
<dbReference type="GO" id="GO:0005743">
    <property type="term" value="C:mitochondrial inner membrane"/>
    <property type="evidence" value="ECO:0007669"/>
    <property type="project" value="UniProtKB-SubCell"/>
</dbReference>
<dbReference type="PANTHER" id="PTHR22888">
    <property type="entry name" value="CYTOCHROME C OXIDASE, SUBUNIT II"/>
    <property type="match status" value="1"/>
</dbReference>
<gene>
    <name evidence="17" type="primary">cox2</name>
</gene>
<keyword evidence="13 17" id="KW-0496">Mitochondrion</keyword>
<dbReference type="GeneID" id="41663710"/>
<dbReference type="PANTHER" id="PTHR22888:SF9">
    <property type="entry name" value="CYTOCHROME C OXIDASE SUBUNIT 2"/>
    <property type="match status" value="1"/>
</dbReference>
<evidence type="ECO:0000259" key="15">
    <source>
        <dbReference type="PROSITE" id="PS50857"/>
    </source>
</evidence>
<dbReference type="InterPro" id="IPR036257">
    <property type="entry name" value="Cyt_c_oxidase_su2_TM_sf"/>
</dbReference>
<keyword evidence="11 13" id="KW-0472">Membrane</keyword>
<feature type="domain" description="Cytochrome oxidase subunit II transmembrane region profile" evidence="16">
    <location>
        <begin position="12"/>
        <end position="107"/>
    </location>
</feature>
<organism evidence="17">
    <name type="scientific">Haslea nusantara</name>
    <dbReference type="NCBI Taxonomy" id="2600302"/>
    <lineage>
        <taxon>Eukaryota</taxon>
        <taxon>Sar</taxon>
        <taxon>Stramenopiles</taxon>
        <taxon>Ochrophyta</taxon>
        <taxon>Bacillariophyta</taxon>
        <taxon>Bacillariophyceae</taxon>
        <taxon>Bacillariophycidae</taxon>
        <taxon>Naviculales</taxon>
        <taxon>Naviculaceae</taxon>
        <taxon>Haslea</taxon>
    </lineage>
</organism>
<name>A0A5B8I0E7_9STRA</name>
<comment type="catalytic activity">
    <reaction evidence="12">
        <text>4 Fe(II)-[cytochrome c] + O2 + 8 H(+)(in) = 4 Fe(III)-[cytochrome c] + 2 H2O + 4 H(+)(out)</text>
        <dbReference type="Rhea" id="RHEA:11436"/>
        <dbReference type="Rhea" id="RHEA-COMP:10350"/>
        <dbReference type="Rhea" id="RHEA-COMP:14399"/>
        <dbReference type="ChEBI" id="CHEBI:15377"/>
        <dbReference type="ChEBI" id="CHEBI:15378"/>
        <dbReference type="ChEBI" id="CHEBI:15379"/>
        <dbReference type="ChEBI" id="CHEBI:29033"/>
        <dbReference type="ChEBI" id="CHEBI:29034"/>
        <dbReference type="EC" id="7.1.1.9"/>
    </reaction>
    <physiologicalReaction direction="left-to-right" evidence="12">
        <dbReference type="Rhea" id="RHEA:11437"/>
    </physiologicalReaction>
</comment>
<evidence type="ECO:0000256" key="1">
    <source>
        <dbReference type="ARBA" id="ARBA00004141"/>
    </source>
</evidence>
<evidence type="ECO:0000256" key="7">
    <source>
        <dbReference type="ARBA" id="ARBA00022967"/>
    </source>
</evidence>
<feature type="transmembrane region" description="Helical" evidence="14">
    <location>
        <begin position="79"/>
        <end position="101"/>
    </location>
</feature>
<keyword evidence="9 14" id="KW-1133">Transmembrane helix</keyword>
<evidence type="ECO:0000256" key="11">
    <source>
        <dbReference type="ARBA" id="ARBA00023136"/>
    </source>
</evidence>
<evidence type="ECO:0000313" key="17">
    <source>
        <dbReference type="EMBL" id="QDX17577.1"/>
    </source>
</evidence>
<dbReference type="SUPFAM" id="SSF81464">
    <property type="entry name" value="Cytochrome c oxidase subunit II-like, transmembrane region"/>
    <property type="match status" value="1"/>
</dbReference>
<dbReference type="InterPro" id="IPR008972">
    <property type="entry name" value="Cupredoxin"/>
</dbReference>
<evidence type="ECO:0000256" key="8">
    <source>
        <dbReference type="ARBA" id="ARBA00022982"/>
    </source>
</evidence>
<dbReference type="EMBL" id="MH681882">
    <property type="protein sequence ID" value="QDX17577.1"/>
    <property type="molecule type" value="Genomic_DNA"/>
</dbReference>
<comment type="function">
    <text evidence="13">Component of the cytochrome c oxidase, the last enzyme in the mitochondrial electron transport chain which drives oxidative phosphorylation. The respiratory chain contains 3 multisubunit complexes succinate dehydrogenase (complex II, CII), ubiquinol-cytochrome c oxidoreductase (cytochrome b-c1 complex, complex III, CIII) and cytochrome c oxidase (complex IV, CIV), that cooperate to transfer electrons derived from NADH and succinate to molecular oxygen, creating an electrochemical gradient over the inner membrane that drives transmembrane transport and the ATP synthase. Cytochrome c oxidase is the component of the respiratory chain that catalyzes the reduction of oxygen to water. Electrons originating from reduced cytochrome c in the intermembrane space (IMS) are transferred via the dinuclear copper A center (CU(A)) of subunit 2 and heme A of subunit 1 to the active site in subunit 1, a binuclear center (BNC) formed by heme A3 and copper B (CU(B)). The BNC reduces molecular oxygen to 2 water molecules using 4 electrons from cytochrome c in the IMS and 4 protons from the mitochondrial matrix.</text>
</comment>
<sequence length="258" mass="29958">MLNYTYTFFLDAPDVWQTRLQDPASSTMEGILVFNKHILFIILVIVLLVGWLLVSTIINYQEFDNSQVWNFFHSNPLEIVWTSLPALTLLTLSSPSFSLLYSMDEISIPDFSIKILGHQWFWSYEISDFRSCLQTKTLKYTCYMLNSEELHNCKGFFRNLETNKRVILPTNTHMRLLVSAVDVLHSWTIPSFGLKIDACPGRLNQMNLFIKRFGVFFGQCSEICGVNHGFMPIVLLVLPLRQYHYLIMSSLENYPKSN</sequence>
<evidence type="ECO:0000259" key="16">
    <source>
        <dbReference type="PROSITE" id="PS50999"/>
    </source>
</evidence>
<dbReference type="SUPFAM" id="SSF49503">
    <property type="entry name" value="Cupredoxins"/>
    <property type="match status" value="1"/>
</dbReference>
<dbReference type="Pfam" id="PF02790">
    <property type="entry name" value="COX2_TM"/>
    <property type="match status" value="1"/>
</dbReference>
<keyword evidence="8 13" id="KW-0249">Electron transport</keyword>
<keyword evidence="3 13" id="KW-0813">Transport</keyword>
<dbReference type="RefSeq" id="YP_009687988.1">
    <property type="nucleotide sequence ID" value="NC_044492.1"/>
</dbReference>
<dbReference type="InterPro" id="IPR002429">
    <property type="entry name" value="CcO_II-like_C"/>
</dbReference>
<dbReference type="InterPro" id="IPR045187">
    <property type="entry name" value="CcO_II"/>
</dbReference>
<protein>
    <recommendedName>
        <fullName evidence="13">Cytochrome c oxidase subunit 2</fullName>
    </recommendedName>
</protein>
<evidence type="ECO:0000256" key="12">
    <source>
        <dbReference type="ARBA" id="ARBA00049512"/>
    </source>
</evidence>
<geneLocation type="mitochondrion" evidence="17"/>
<proteinExistence type="inferred from homology"/>
<comment type="similarity">
    <text evidence="2 13">Belongs to the cytochrome c oxidase subunit 2 family.</text>
</comment>
<accession>A0A5B8I0E7</accession>
<keyword evidence="6 13" id="KW-0479">Metal-binding</keyword>
<dbReference type="InterPro" id="IPR001505">
    <property type="entry name" value="Copper_CuA"/>
</dbReference>
<evidence type="ECO:0000256" key="13">
    <source>
        <dbReference type="RuleBase" id="RU000457"/>
    </source>
</evidence>
<dbReference type="GO" id="GO:0042773">
    <property type="term" value="P:ATP synthesis coupled electron transport"/>
    <property type="evidence" value="ECO:0007669"/>
    <property type="project" value="TreeGrafter"/>
</dbReference>
<dbReference type="AlphaFoldDB" id="A0A5B8I0E7"/>
<dbReference type="GO" id="GO:0005507">
    <property type="term" value="F:copper ion binding"/>
    <property type="evidence" value="ECO:0007669"/>
    <property type="project" value="InterPro"/>
</dbReference>
<evidence type="ECO:0000256" key="9">
    <source>
        <dbReference type="ARBA" id="ARBA00022989"/>
    </source>
</evidence>
<comment type="subcellular location">
    <subcellularLocation>
        <location evidence="1">Membrane</location>
        <topology evidence="1">Multi-pass membrane protein</topology>
    </subcellularLocation>
    <subcellularLocation>
        <location evidence="13">Mitochondrion inner membrane</location>
        <topology evidence="13">Multi-pass membrane protein</topology>
    </subcellularLocation>
</comment>
<evidence type="ECO:0000256" key="3">
    <source>
        <dbReference type="ARBA" id="ARBA00022448"/>
    </source>
</evidence>
<feature type="transmembrane region" description="Helical" evidence="14">
    <location>
        <begin position="38"/>
        <end position="59"/>
    </location>
</feature>
<evidence type="ECO:0000256" key="2">
    <source>
        <dbReference type="ARBA" id="ARBA00007866"/>
    </source>
</evidence>